<evidence type="ECO:0000259" key="13">
    <source>
        <dbReference type="Pfam" id="PF04757"/>
    </source>
</evidence>
<name>A0A1Z5KP81_FISSO</name>
<evidence type="ECO:0000313" key="14">
    <source>
        <dbReference type="EMBL" id="GAX28123.1"/>
    </source>
</evidence>
<keyword evidence="6" id="KW-0479">Metal-binding</keyword>
<evidence type="ECO:0000256" key="11">
    <source>
        <dbReference type="ARBA" id="ARBA00023136"/>
    </source>
</evidence>
<comment type="similarity">
    <text evidence="3">Belongs to the pex2/pex10/pex12 family.</text>
</comment>
<evidence type="ECO:0000256" key="1">
    <source>
        <dbReference type="ARBA" id="ARBA00004585"/>
    </source>
</evidence>
<evidence type="ECO:0000313" key="15">
    <source>
        <dbReference type="Proteomes" id="UP000198406"/>
    </source>
</evidence>
<evidence type="ECO:0000256" key="10">
    <source>
        <dbReference type="ARBA" id="ARBA00022989"/>
    </source>
</evidence>
<protein>
    <recommendedName>
        <fullName evidence="13">Pex N-terminal domain-containing protein</fullName>
    </recommendedName>
</protein>
<dbReference type="InterPro" id="IPR017375">
    <property type="entry name" value="PEX12"/>
</dbReference>
<keyword evidence="4" id="KW-0813">Transport</keyword>
<evidence type="ECO:0000256" key="8">
    <source>
        <dbReference type="ARBA" id="ARBA00022833"/>
    </source>
</evidence>
<evidence type="ECO:0000256" key="3">
    <source>
        <dbReference type="ARBA" id="ARBA00008704"/>
    </source>
</evidence>
<dbReference type="Pfam" id="PF04757">
    <property type="entry name" value="Pex2_Pex12"/>
    <property type="match status" value="1"/>
</dbReference>
<evidence type="ECO:0000256" key="4">
    <source>
        <dbReference type="ARBA" id="ARBA00022448"/>
    </source>
</evidence>
<dbReference type="OrthoDB" id="48815at2759"/>
<dbReference type="InParanoid" id="A0A1Z5KP81"/>
<dbReference type="PANTHER" id="PTHR12888">
    <property type="entry name" value="PEROXISOME ASSEMBLY PROTEIN 12 PEROXIN-12"/>
    <property type="match status" value="1"/>
</dbReference>
<dbReference type="GO" id="GO:0016558">
    <property type="term" value="P:protein import into peroxisome matrix"/>
    <property type="evidence" value="ECO:0007669"/>
    <property type="project" value="InterPro"/>
</dbReference>
<evidence type="ECO:0000256" key="6">
    <source>
        <dbReference type="ARBA" id="ARBA00022723"/>
    </source>
</evidence>
<dbReference type="PANTHER" id="PTHR12888:SF0">
    <property type="entry name" value="PEROXISOME ASSEMBLY PROTEIN 12"/>
    <property type="match status" value="1"/>
</dbReference>
<dbReference type="GO" id="GO:0004842">
    <property type="term" value="F:ubiquitin-protein transferase activity"/>
    <property type="evidence" value="ECO:0007669"/>
    <property type="project" value="TreeGrafter"/>
</dbReference>
<dbReference type="Proteomes" id="UP000198406">
    <property type="component" value="Unassembled WGS sequence"/>
</dbReference>
<feature type="domain" description="Pex N-terminal" evidence="13">
    <location>
        <begin position="69"/>
        <end position="264"/>
    </location>
</feature>
<evidence type="ECO:0000256" key="9">
    <source>
        <dbReference type="ARBA" id="ARBA00022927"/>
    </source>
</evidence>
<evidence type="ECO:0000256" key="12">
    <source>
        <dbReference type="ARBA" id="ARBA00023140"/>
    </source>
</evidence>
<keyword evidence="8" id="KW-0862">Zinc</keyword>
<keyword evidence="11" id="KW-0472">Membrane</keyword>
<comment type="pathway">
    <text evidence="2">Protein modification; protein ubiquitination.</text>
</comment>
<keyword evidence="15" id="KW-1185">Reference proteome</keyword>
<sequence length="352" mass="39932">MHDPIDLLIPKTTGALLAEEWCIDPYTAVPSFLEMKFIQDAERSGREALKIVYDSLLNRLATLPTSQNYVIARMKRYSFILIAFMKRYHAEWRCLLLYWIERRCLRMTSASCAEAVYGNKRAMLLPENGKHRMVPLDRKNATRLAILVALGPYLKEKLACVTQDQSLWGIDLLSLSPSHRRVLQIIVRLIQLGSEAGNVFCQWGFLLGKSFHFDLVSLCLGTVVRRQTQQDRPTTPSKDLSSQISQTTRNAVMTVLSVAVLVSWLTQLRVMWLEEQAMKRRLASSDLPPPPHVQKVSLPAHCPKCQGPWIDPVVPIPGDFLVYCRTCLDPEIAAAKKIVRLYEPHAHSSAVQ</sequence>
<dbReference type="InterPro" id="IPR006845">
    <property type="entry name" value="Pex_N"/>
</dbReference>
<evidence type="ECO:0000256" key="5">
    <source>
        <dbReference type="ARBA" id="ARBA00022692"/>
    </source>
</evidence>
<keyword evidence="10" id="KW-1133">Transmembrane helix</keyword>
<dbReference type="EMBL" id="BDSP01000266">
    <property type="protein sequence ID" value="GAX28123.1"/>
    <property type="molecule type" value="Genomic_DNA"/>
</dbReference>
<comment type="subcellular location">
    <subcellularLocation>
        <location evidence="1">Peroxisome membrane</location>
        <topology evidence="1">Multi-pass membrane protein</topology>
    </subcellularLocation>
</comment>
<dbReference type="AlphaFoldDB" id="A0A1Z5KP81"/>
<reference evidence="14 15" key="1">
    <citation type="journal article" date="2015" name="Plant Cell">
        <title>Oil accumulation by the oleaginous diatom Fistulifera solaris as revealed by the genome and transcriptome.</title>
        <authorList>
            <person name="Tanaka T."/>
            <person name="Maeda Y."/>
            <person name="Veluchamy A."/>
            <person name="Tanaka M."/>
            <person name="Abida H."/>
            <person name="Marechal E."/>
            <person name="Bowler C."/>
            <person name="Muto M."/>
            <person name="Sunaga Y."/>
            <person name="Tanaka M."/>
            <person name="Yoshino T."/>
            <person name="Taniguchi T."/>
            <person name="Fukuda Y."/>
            <person name="Nemoto M."/>
            <person name="Matsumoto M."/>
            <person name="Wong P.S."/>
            <person name="Aburatani S."/>
            <person name="Fujibuchi W."/>
        </authorList>
    </citation>
    <scope>NUCLEOTIDE SEQUENCE [LARGE SCALE GENOMIC DNA]</scope>
    <source>
        <strain evidence="14 15">JPCC DA0580</strain>
    </source>
</reference>
<organism evidence="14 15">
    <name type="scientific">Fistulifera solaris</name>
    <name type="common">Oleaginous diatom</name>
    <dbReference type="NCBI Taxonomy" id="1519565"/>
    <lineage>
        <taxon>Eukaryota</taxon>
        <taxon>Sar</taxon>
        <taxon>Stramenopiles</taxon>
        <taxon>Ochrophyta</taxon>
        <taxon>Bacillariophyta</taxon>
        <taxon>Bacillariophyceae</taxon>
        <taxon>Bacillariophycidae</taxon>
        <taxon>Naviculales</taxon>
        <taxon>Naviculaceae</taxon>
        <taxon>Fistulifera</taxon>
    </lineage>
</organism>
<keyword evidence="5" id="KW-0812">Transmembrane</keyword>
<keyword evidence="12" id="KW-0576">Peroxisome</keyword>
<evidence type="ECO:0000256" key="7">
    <source>
        <dbReference type="ARBA" id="ARBA00022771"/>
    </source>
</evidence>
<dbReference type="GO" id="GO:1990429">
    <property type="term" value="C:peroxisomal importomer complex"/>
    <property type="evidence" value="ECO:0007669"/>
    <property type="project" value="TreeGrafter"/>
</dbReference>
<dbReference type="GO" id="GO:0005778">
    <property type="term" value="C:peroxisomal membrane"/>
    <property type="evidence" value="ECO:0007669"/>
    <property type="project" value="UniProtKB-SubCell"/>
</dbReference>
<gene>
    <name evidence="14" type="ORF">FisN_6Lh060</name>
</gene>
<comment type="caution">
    <text evidence="14">The sequence shown here is derived from an EMBL/GenBank/DDBJ whole genome shotgun (WGS) entry which is preliminary data.</text>
</comment>
<dbReference type="GO" id="GO:0008270">
    <property type="term" value="F:zinc ion binding"/>
    <property type="evidence" value="ECO:0007669"/>
    <property type="project" value="UniProtKB-KW"/>
</dbReference>
<proteinExistence type="inferred from homology"/>
<keyword evidence="9" id="KW-0653">Protein transport</keyword>
<accession>A0A1Z5KP81</accession>
<evidence type="ECO:0000256" key="2">
    <source>
        <dbReference type="ARBA" id="ARBA00004906"/>
    </source>
</evidence>
<keyword evidence="7" id="KW-0863">Zinc-finger</keyword>
<dbReference type="GO" id="GO:0006513">
    <property type="term" value="P:protein monoubiquitination"/>
    <property type="evidence" value="ECO:0007669"/>
    <property type="project" value="TreeGrafter"/>
</dbReference>